<keyword evidence="4" id="KW-0479">Metal-binding</keyword>
<dbReference type="Gene3D" id="2.170.190.11">
    <property type="entry name" value="Molybdopterin biosynthesis moea protein, domain 3"/>
    <property type="match status" value="1"/>
</dbReference>
<dbReference type="SUPFAM" id="SSF53218">
    <property type="entry name" value="Molybdenum cofactor biosynthesis proteins"/>
    <property type="match status" value="1"/>
</dbReference>
<keyword evidence="4" id="KW-0501">Molybdenum cofactor biosynthesis</keyword>
<evidence type="ECO:0000256" key="4">
    <source>
        <dbReference type="RuleBase" id="RU365090"/>
    </source>
</evidence>
<accession>A0A377JRP2</accession>
<dbReference type="InterPro" id="IPR036688">
    <property type="entry name" value="MoeA_C_domain_IV_sf"/>
</dbReference>
<evidence type="ECO:0000256" key="3">
    <source>
        <dbReference type="ARBA" id="ARBA00047317"/>
    </source>
</evidence>
<evidence type="ECO:0000259" key="5">
    <source>
        <dbReference type="SMART" id="SM00852"/>
    </source>
</evidence>
<dbReference type="EC" id="2.10.1.1" evidence="4"/>
<comment type="pathway">
    <text evidence="4">Cofactor biosynthesis; molybdopterin biosynthesis.</text>
</comment>
<protein>
    <recommendedName>
        <fullName evidence="4">Molybdopterin molybdenumtransferase</fullName>
        <ecNumber evidence="4">2.10.1.1</ecNumber>
    </recommendedName>
</protein>
<comment type="cofactor">
    <cofactor evidence="4">
        <name>Mg(2+)</name>
        <dbReference type="ChEBI" id="CHEBI:18420"/>
    </cofactor>
</comment>
<keyword evidence="4 6" id="KW-0808">Transferase</keyword>
<evidence type="ECO:0000313" key="6">
    <source>
        <dbReference type="EMBL" id="STP10443.1"/>
    </source>
</evidence>
<comment type="similarity">
    <text evidence="2 4">Belongs to the MoeA family.</text>
</comment>
<dbReference type="GO" id="GO:0046872">
    <property type="term" value="F:metal ion binding"/>
    <property type="evidence" value="ECO:0007669"/>
    <property type="project" value="UniProtKB-UniRule"/>
</dbReference>
<dbReference type="GO" id="GO:0061599">
    <property type="term" value="F:molybdopterin molybdotransferase activity"/>
    <property type="evidence" value="ECO:0007669"/>
    <property type="project" value="UniProtKB-UniRule"/>
</dbReference>
<dbReference type="NCBIfam" id="TIGR00177">
    <property type="entry name" value="molyb_syn"/>
    <property type="match status" value="1"/>
</dbReference>
<dbReference type="Gene3D" id="3.40.980.10">
    <property type="entry name" value="MoaB/Mog-like domain"/>
    <property type="match status" value="1"/>
</dbReference>
<dbReference type="EMBL" id="UGHX01000001">
    <property type="protein sequence ID" value="STP10443.1"/>
    <property type="molecule type" value="Genomic_DNA"/>
</dbReference>
<proteinExistence type="inferred from homology"/>
<dbReference type="InterPro" id="IPR005110">
    <property type="entry name" value="MoeA_linker/N"/>
</dbReference>
<dbReference type="AlphaFoldDB" id="A0A377JRP2"/>
<dbReference type="PANTHER" id="PTHR10192">
    <property type="entry name" value="MOLYBDOPTERIN BIOSYNTHESIS PROTEIN"/>
    <property type="match status" value="1"/>
</dbReference>
<comment type="function">
    <text evidence="1 4">Catalyzes the insertion of molybdate into adenylated molybdopterin with the concomitant release of AMP.</text>
</comment>
<organism evidence="6 7">
    <name type="scientific">Helicobacter cinaedi</name>
    <dbReference type="NCBI Taxonomy" id="213"/>
    <lineage>
        <taxon>Bacteria</taxon>
        <taxon>Pseudomonadati</taxon>
        <taxon>Campylobacterota</taxon>
        <taxon>Epsilonproteobacteria</taxon>
        <taxon>Campylobacterales</taxon>
        <taxon>Helicobacteraceae</taxon>
        <taxon>Helicobacter</taxon>
    </lineage>
</organism>
<dbReference type="Proteomes" id="UP000255103">
    <property type="component" value="Unassembled WGS sequence"/>
</dbReference>
<keyword evidence="4" id="KW-0460">Magnesium</keyword>
<dbReference type="InterPro" id="IPR001453">
    <property type="entry name" value="MoaB/Mog_dom"/>
</dbReference>
<dbReference type="SUPFAM" id="SSF63882">
    <property type="entry name" value="MoeA N-terminal region -like"/>
    <property type="match status" value="1"/>
</dbReference>
<dbReference type="InterPro" id="IPR036425">
    <property type="entry name" value="MoaB/Mog-like_dom_sf"/>
</dbReference>
<evidence type="ECO:0000256" key="1">
    <source>
        <dbReference type="ARBA" id="ARBA00002901"/>
    </source>
</evidence>
<dbReference type="CDD" id="cd00887">
    <property type="entry name" value="MoeA"/>
    <property type="match status" value="1"/>
</dbReference>
<keyword evidence="4" id="KW-0500">Molybdenum</keyword>
<dbReference type="RefSeq" id="WP_115721313.1">
    <property type="nucleotide sequence ID" value="NZ_UGHX01000001.1"/>
</dbReference>
<dbReference type="Gene3D" id="2.40.340.10">
    <property type="entry name" value="MoeA, C-terminal, domain IV"/>
    <property type="match status" value="1"/>
</dbReference>
<dbReference type="Pfam" id="PF00994">
    <property type="entry name" value="MoCF_biosynth"/>
    <property type="match status" value="1"/>
</dbReference>
<dbReference type="UniPathway" id="UPA00344"/>
<sequence>MISFTQALKLGTTLPRTNRTHKIKLFNAHNTILSQDIFASRAIPAFDNSAMDGYAILLQDYDKTCINRGKILAGDNSTHITLTQGETYKVMTGSMLPQNTQAVIQIEMAQEQQGKVSFPSLKQPLHQGLNIRYKGEEIQADSLLLRKGKRLNHLDLSILASQGISETESFVPLKIGIFSSGDEVIEPHQHAKAYQIYNTNATSLYTLLASRGFACSYQGILQDDKLALHKKIESFQSFDVVITSGGASVGDADLIKQALLELGAKFIFDGVNVKPGRHLAIATLGDTIVILLPGNPLALLLHTHTLILPILESLQGGSAFYPKAFTFELDSDLNLKANTTSALLGIIEYSRFLPYNNGKIGSSSLATMWKNNAIALFDNPSQKPMSYAKGSAIKVIMYNADFCDIMDFFND</sequence>
<dbReference type="GO" id="GO:0006777">
    <property type="term" value="P:Mo-molybdopterin cofactor biosynthetic process"/>
    <property type="evidence" value="ECO:0007669"/>
    <property type="project" value="UniProtKB-UniRule"/>
</dbReference>
<dbReference type="SMART" id="SM00852">
    <property type="entry name" value="MoCF_biosynth"/>
    <property type="match status" value="1"/>
</dbReference>
<feature type="domain" description="MoaB/Mog" evidence="5">
    <location>
        <begin position="176"/>
        <end position="313"/>
    </location>
</feature>
<dbReference type="GO" id="GO:0005829">
    <property type="term" value="C:cytosol"/>
    <property type="evidence" value="ECO:0007669"/>
    <property type="project" value="TreeGrafter"/>
</dbReference>
<evidence type="ECO:0000256" key="2">
    <source>
        <dbReference type="ARBA" id="ARBA00010763"/>
    </source>
</evidence>
<reference evidence="6 7" key="1">
    <citation type="submission" date="2018-06" db="EMBL/GenBank/DDBJ databases">
        <authorList>
            <consortium name="Pathogen Informatics"/>
            <person name="Doyle S."/>
        </authorList>
    </citation>
    <scope>NUCLEOTIDE SEQUENCE [LARGE SCALE GENOMIC DNA]</scope>
    <source>
        <strain evidence="6 7">NCTC12219</strain>
    </source>
</reference>
<name>A0A377JRP2_9HELI</name>
<evidence type="ECO:0000313" key="7">
    <source>
        <dbReference type="Proteomes" id="UP000255103"/>
    </source>
</evidence>
<dbReference type="Gene3D" id="3.90.105.10">
    <property type="entry name" value="Molybdopterin biosynthesis moea protein, domain 2"/>
    <property type="match status" value="1"/>
</dbReference>
<comment type="catalytic activity">
    <reaction evidence="3">
        <text>adenylyl-molybdopterin + molybdate = Mo-molybdopterin + AMP + H(+)</text>
        <dbReference type="Rhea" id="RHEA:35047"/>
        <dbReference type="ChEBI" id="CHEBI:15378"/>
        <dbReference type="ChEBI" id="CHEBI:36264"/>
        <dbReference type="ChEBI" id="CHEBI:62727"/>
        <dbReference type="ChEBI" id="CHEBI:71302"/>
        <dbReference type="ChEBI" id="CHEBI:456215"/>
        <dbReference type="EC" id="2.10.1.1"/>
    </reaction>
</comment>
<dbReference type="InterPro" id="IPR036135">
    <property type="entry name" value="MoeA_linker/N_sf"/>
</dbReference>
<dbReference type="PANTHER" id="PTHR10192:SF5">
    <property type="entry name" value="GEPHYRIN"/>
    <property type="match status" value="1"/>
</dbReference>
<dbReference type="Pfam" id="PF03453">
    <property type="entry name" value="MoeA_N"/>
    <property type="match status" value="1"/>
</dbReference>
<gene>
    <name evidence="6" type="primary">moeA_2</name>
    <name evidence="6" type="ORF">NCTC12219_00304</name>
</gene>
<dbReference type="InterPro" id="IPR038987">
    <property type="entry name" value="MoeA-like"/>
</dbReference>